<evidence type="ECO:0000313" key="4">
    <source>
        <dbReference type="EMBL" id="BAS28281.1"/>
    </source>
</evidence>
<dbReference type="InterPro" id="IPR016181">
    <property type="entry name" value="Acyl_CoA_acyltransferase"/>
</dbReference>
<dbReference type="OrthoDB" id="273614at2"/>
<keyword evidence="2" id="KW-0012">Acyltransferase</keyword>
<feature type="domain" description="N-acetyltransferase" evidence="3">
    <location>
        <begin position="10"/>
        <end position="172"/>
    </location>
</feature>
<name>A0A0K2SMD9_LIMPI</name>
<reference evidence="5" key="2">
    <citation type="journal article" date="2016" name="Int. J. Syst. Evol. Microbiol.">
        <title>Complete genome sequence and cell structure of Limnochorda pilosa, a Gram-negative spore-former within the phylum Firmicutes.</title>
        <authorList>
            <person name="Watanabe M."/>
            <person name="Kojima H."/>
            <person name="Fukui M."/>
        </authorList>
    </citation>
    <scope>NUCLEOTIDE SEQUENCE [LARGE SCALE GENOMIC DNA]</scope>
    <source>
        <strain evidence="5">HC45</strain>
    </source>
</reference>
<organism evidence="4 5">
    <name type="scientific">Limnochorda pilosa</name>
    <dbReference type="NCBI Taxonomy" id="1555112"/>
    <lineage>
        <taxon>Bacteria</taxon>
        <taxon>Bacillati</taxon>
        <taxon>Bacillota</taxon>
        <taxon>Limnochordia</taxon>
        <taxon>Limnochordales</taxon>
        <taxon>Limnochordaceae</taxon>
        <taxon>Limnochorda</taxon>
    </lineage>
</organism>
<dbReference type="SUPFAM" id="SSF55729">
    <property type="entry name" value="Acyl-CoA N-acyltransferases (Nat)"/>
    <property type="match status" value="2"/>
</dbReference>
<dbReference type="PANTHER" id="PTHR43877:SF1">
    <property type="entry name" value="ACETYLTRANSFERASE"/>
    <property type="match status" value="1"/>
</dbReference>
<dbReference type="EMBL" id="AP014924">
    <property type="protein sequence ID" value="BAS28281.1"/>
    <property type="molecule type" value="Genomic_DNA"/>
</dbReference>
<gene>
    <name evidence="4" type="ORF">LIP_2440</name>
</gene>
<dbReference type="KEGG" id="lpil:LIP_2440"/>
<proteinExistence type="predicted"/>
<dbReference type="STRING" id="1555112.LIP_2440"/>
<keyword evidence="5" id="KW-1185">Reference proteome</keyword>
<accession>A0A0K2SMD9</accession>
<dbReference type="Gene3D" id="3.40.630.30">
    <property type="match status" value="2"/>
</dbReference>
<dbReference type="InterPro" id="IPR050832">
    <property type="entry name" value="Bact_Acetyltransf"/>
</dbReference>
<feature type="domain" description="N-acetyltransferase" evidence="3">
    <location>
        <begin position="192"/>
        <end position="328"/>
    </location>
</feature>
<evidence type="ECO:0000256" key="1">
    <source>
        <dbReference type="ARBA" id="ARBA00022679"/>
    </source>
</evidence>
<dbReference type="GO" id="GO:0016747">
    <property type="term" value="F:acyltransferase activity, transferring groups other than amino-acyl groups"/>
    <property type="evidence" value="ECO:0007669"/>
    <property type="project" value="InterPro"/>
</dbReference>
<keyword evidence="1 4" id="KW-0808">Transferase</keyword>
<reference evidence="5" key="1">
    <citation type="submission" date="2015-07" db="EMBL/GenBank/DDBJ databases">
        <title>Complete genome sequence and phylogenetic analysis of Limnochorda pilosa.</title>
        <authorList>
            <person name="Watanabe M."/>
            <person name="Kojima H."/>
            <person name="Fukui M."/>
        </authorList>
    </citation>
    <scope>NUCLEOTIDE SEQUENCE [LARGE SCALE GENOMIC DNA]</scope>
    <source>
        <strain evidence="5">HC45</strain>
    </source>
</reference>
<evidence type="ECO:0000313" key="5">
    <source>
        <dbReference type="Proteomes" id="UP000065807"/>
    </source>
</evidence>
<dbReference type="PROSITE" id="PS51186">
    <property type="entry name" value="GNAT"/>
    <property type="match status" value="2"/>
</dbReference>
<protein>
    <submittedName>
        <fullName evidence="4">Acetyltransferase</fullName>
    </submittedName>
</protein>
<dbReference type="AlphaFoldDB" id="A0A0K2SMD9"/>
<dbReference type="RefSeq" id="WP_068138410.1">
    <property type="nucleotide sequence ID" value="NZ_AP014924.1"/>
</dbReference>
<evidence type="ECO:0000256" key="2">
    <source>
        <dbReference type="ARBA" id="ARBA00023315"/>
    </source>
</evidence>
<dbReference type="Proteomes" id="UP000065807">
    <property type="component" value="Chromosome"/>
</dbReference>
<dbReference type="Pfam" id="PF00583">
    <property type="entry name" value="Acetyltransf_1"/>
    <property type="match status" value="2"/>
</dbReference>
<dbReference type="CDD" id="cd04301">
    <property type="entry name" value="NAT_SF"/>
    <property type="match status" value="1"/>
</dbReference>
<dbReference type="PATRIC" id="fig|1555112.3.peg.2489"/>
<sequence>MREQVADEQVRIRAYRGGDEEDLVALWNRSLPQDPITLQLFTRRVLCDANFDPEGLIVAEHPAGGRVLVGFMLTLVRRVPMWGDDLEPDHAWVTVFGVDRGWRGRGVGRRLWEAVAAFARARGRRYVSFAPYAPNYFLPGIDREAYPSGAAFLDRLGFRTLYQAVAMDRSLVGYQVPEEVRALQARREAEGYRFSPLDPAHLAETVWLAHEDFNPDWGRVLRESLLQGVPMDQTLISTDPSGRVVGFAMFGAYDHVNERFGPFGVDESQRGKGLGKILLHLTMAEMRARGLHTAWFLWTGETTPAGYLYIETGYRITRRFDVMRCDLREAGDAP</sequence>
<dbReference type="InterPro" id="IPR000182">
    <property type="entry name" value="GNAT_dom"/>
</dbReference>
<dbReference type="PANTHER" id="PTHR43877">
    <property type="entry name" value="AMINOALKYLPHOSPHONATE N-ACETYLTRANSFERASE-RELATED-RELATED"/>
    <property type="match status" value="1"/>
</dbReference>
<evidence type="ECO:0000259" key="3">
    <source>
        <dbReference type="PROSITE" id="PS51186"/>
    </source>
</evidence>